<keyword evidence="2 6" id="KW-0889">Transcription antitermination</keyword>
<name>D6Z345_DESAT</name>
<dbReference type="GO" id="GO:0005829">
    <property type="term" value="C:cytosol"/>
    <property type="evidence" value="ECO:0007669"/>
    <property type="project" value="TreeGrafter"/>
</dbReference>
<dbReference type="Pfam" id="PF01029">
    <property type="entry name" value="NusB"/>
    <property type="match status" value="1"/>
</dbReference>
<dbReference type="OrthoDB" id="9797817at2"/>
<evidence type="ECO:0000259" key="7">
    <source>
        <dbReference type="Pfam" id="PF01029"/>
    </source>
</evidence>
<evidence type="ECO:0000256" key="1">
    <source>
        <dbReference type="ARBA" id="ARBA00005952"/>
    </source>
</evidence>
<dbReference type="InterPro" id="IPR006027">
    <property type="entry name" value="NusB_RsmB_TIM44"/>
</dbReference>
<dbReference type="PANTHER" id="PTHR11078">
    <property type="entry name" value="N UTILIZATION SUBSTANCE PROTEIN B-RELATED"/>
    <property type="match status" value="1"/>
</dbReference>
<evidence type="ECO:0000256" key="3">
    <source>
        <dbReference type="ARBA" id="ARBA00022884"/>
    </source>
</evidence>
<dbReference type="KEGG" id="dak:DaAHT2_1275"/>
<evidence type="ECO:0000256" key="4">
    <source>
        <dbReference type="ARBA" id="ARBA00023015"/>
    </source>
</evidence>
<dbReference type="eggNOG" id="COG0781">
    <property type="taxonomic scope" value="Bacteria"/>
</dbReference>
<dbReference type="AlphaFoldDB" id="D6Z345"/>
<organism evidence="8 9">
    <name type="scientific">Desulfurivibrio alkaliphilus (strain DSM 19089 / UNIQEM U267 / AHT2)</name>
    <dbReference type="NCBI Taxonomy" id="589865"/>
    <lineage>
        <taxon>Bacteria</taxon>
        <taxon>Pseudomonadati</taxon>
        <taxon>Thermodesulfobacteriota</taxon>
        <taxon>Desulfobulbia</taxon>
        <taxon>Desulfobulbales</taxon>
        <taxon>Desulfobulbaceae</taxon>
        <taxon>Desulfurivibrio</taxon>
    </lineage>
</organism>
<evidence type="ECO:0000256" key="2">
    <source>
        <dbReference type="ARBA" id="ARBA00022814"/>
    </source>
</evidence>
<accession>D6Z345</accession>
<dbReference type="PANTHER" id="PTHR11078:SF3">
    <property type="entry name" value="ANTITERMINATION NUSB DOMAIN-CONTAINING PROTEIN"/>
    <property type="match status" value="1"/>
</dbReference>
<comment type="function">
    <text evidence="6">Involved in transcription antitermination. Required for transcription of ribosomal RNA (rRNA) genes. Binds specifically to the boxA antiterminator sequence of the ribosomal RNA (rrn) operons.</text>
</comment>
<dbReference type="InParanoid" id="D6Z345"/>
<evidence type="ECO:0000256" key="6">
    <source>
        <dbReference type="HAMAP-Rule" id="MF_00073"/>
    </source>
</evidence>
<comment type="similarity">
    <text evidence="1 6">Belongs to the NusB family.</text>
</comment>
<dbReference type="Proteomes" id="UP000001508">
    <property type="component" value="Chromosome"/>
</dbReference>
<reference evidence="9" key="1">
    <citation type="submission" date="2010-02" db="EMBL/GenBank/DDBJ databases">
        <title>Complete sequence of Desulfurivibrio alkaliphilus AHT2.</title>
        <authorList>
            <consortium name="US DOE Joint Genome Institute"/>
            <person name="Pitluck S."/>
            <person name="Chertkov O."/>
            <person name="Detter J.C."/>
            <person name="Han C."/>
            <person name="Tapia R."/>
            <person name="Larimer F."/>
            <person name="Land M."/>
            <person name="Hauser L."/>
            <person name="Kyrpides N."/>
            <person name="Mikhailova N."/>
            <person name="Sorokin D.Y."/>
            <person name="Muyzer G."/>
            <person name="Woyke T."/>
        </authorList>
    </citation>
    <scope>NUCLEOTIDE SEQUENCE [LARGE SCALE GENOMIC DNA]</scope>
    <source>
        <strain evidence="9">DSM 19089 / UNIQEM U267 / AHT2</strain>
    </source>
</reference>
<evidence type="ECO:0000256" key="5">
    <source>
        <dbReference type="ARBA" id="ARBA00023163"/>
    </source>
</evidence>
<dbReference type="SUPFAM" id="SSF48013">
    <property type="entry name" value="NusB-like"/>
    <property type="match status" value="1"/>
</dbReference>
<proteinExistence type="inferred from homology"/>
<dbReference type="RefSeq" id="WP_013163498.1">
    <property type="nucleotide sequence ID" value="NC_014216.1"/>
</dbReference>
<dbReference type="HOGENOM" id="CLU_087843_3_3_7"/>
<dbReference type="CDD" id="cd00619">
    <property type="entry name" value="Terminator_NusB"/>
    <property type="match status" value="1"/>
</dbReference>
<gene>
    <name evidence="6" type="primary">nusB</name>
    <name evidence="8" type="ordered locus">DaAHT2_1275</name>
</gene>
<dbReference type="HAMAP" id="MF_00073">
    <property type="entry name" value="NusB"/>
    <property type="match status" value="1"/>
</dbReference>
<dbReference type="GO" id="GO:0006353">
    <property type="term" value="P:DNA-templated transcription termination"/>
    <property type="evidence" value="ECO:0007669"/>
    <property type="project" value="UniProtKB-UniRule"/>
</dbReference>
<sequence length="138" mass="15007">MGARRKSRELALQALYQADMSNVSALDTLPVLCENFEVSRKALPYGEGLVGGVVANLAAIDRIIEAGSAHWRVSRMSCIDRNIIRIAVYEFNFAADVPAGVAINEAIELAKRFGSEDSPAFINGVLDAIRKTLSRQGR</sequence>
<dbReference type="GO" id="GO:0031564">
    <property type="term" value="P:transcription antitermination"/>
    <property type="evidence" value="ECO:0007669"/>
    <property type="project" value="UniProtKB-KW"/>
</dbReference>
<dbReference type="EMBL" id="CP001940">
    <property type="protein sequence ID" value="ADH85970.1"/>
    <property type="molecule type" value="Genomic_DNA"/>
</dbReference>
<dbReference type="STRING" id="589865.DaAHT2_1275"/>
<dbReference type="InterPro" id="IPR011605">
    <property type="entry name" value="NusB_fam"/>
</dbReference>
<keyword evidence="9" id="KW-1185">Reference proteome</keyword>
<protein>
    <recommendedName>
        <fullName evidence="6">Transcription antitermination protein NusB</fullName>
    </recommendedName>
    <alternativeName>
        <fullName evidence="6">Antitermination factor NusB</fullName>
    </alternativeName>
</protein>
<dbReference type="Gene3D" id="1.10.940.10">
    <property type="entry name" value="NusB-like"/>
    <property type="match status" value="1"/>
</dbReference>
<dbReference type="InterPro" id="IPR035926">
    <property type="entry name" value="NusB-like_sf"/>
</dbReference>
<evidence type="ECO:0000313" key="8">
    <source>
        <dbReference type="EMBL" id="ADH85970.1"/>
    </source>
</evidence>
<keyword evidence="4 6" id="KW-0805">Transcription regulation</keyword>
<dbReference type="NCBIfam" id="TIGR01951">
    <property type="entry name" value="nusB"/>
    <property type="match status" value="1"/>
</dbReference>
<feature type="domain" description="NusB/RsmB/TIM44" evidence="7">
    <location>
        <begin position="5"/>
        <end position="130"/>
    </location>
</feature>
<dbReference type="FunCoup" id="D6Z345">
    <property type="interactions" value="343"/>
</dbReference>
<keyword evidence="3 6" id="KW-0694">RNA-binding</keyword>
<evidence type="ECO:0000313" key="9">
    <source>
        <dbReference type="Proteomes" id="UP000001508"/>
    </source>
</evidence>
<dbReference type="GO" id="GO:0003723">
    <property type="term" value="F:RNA binding"/>
    <property type="evidence" value="ECO:0007669"/>
    <property type="project" value="UniProtKB-UniRule"/>
</dbReference>
<keyword evidence="5 6" id="KW-0804">Transcription</keyword>